<feature type="transmembrane region" description="Helical" evidence="1">
    <location>
        <begin position="160"/>
        <end position="185"/>
    </location>
</feature>
<evidence type="ECO:0000313" key="2">
    <source>
        <dbReference type="EMBL" id="JAP56304.1"/>
    </source>
</evidence>
<accession>A0A0X3PWZ7</accession>
<keyword evidence="1" id="KW-0812">Transmembrane</keyword>
<reference evidence="2" key="1">
    <citation type="submission" date="2016-01" db="EMBL/GenBank/DDBJ databases">
        <title>Reference transcriptome for the parasite Schistocephalus solidus: insights into the molecular evolution of parasitism.</title>
        <authorList>
            <person name="Hebert F.O."/>
            <person name="Grambauer S."/>
            <person name="Barber I."/>
            <person name="Landry C.R."/>
            <person name="Aubin-Horth N."/>
        </authorList>
    </citation>
    <scope>NUCLEOTIDE SEQUENCE</scope>
</reference>
<keyword evidence="1" id="KW-1133">Transmembrane helix</keyword>
<dbReference type="AlphaFoldDB" id="A0A0X3PWZ7"/>
<dbReference type="InterPro" id="IPR019396">
    <property type="entry name" value="TM_Fragile-X-F-assoc"/>
</dbReference>
<feature type="transmembrane region" description="Helical" evidence="1">
    <location>
        <begin position="123"/>
        <end position="148"/>
    </location>
</feature>
<gene>
    <name evidence="2" type="ORF">TR149311</name>
</gene>
<evidence type="ECO:0008006" key="3">
    <source>
        <dbReference type="Google" id="ProtNLM"/>
    </source>
</evidence>
<protein>
    <recommendedName>
        <fullName evidence="3">Anoctamin</fullName>
    </recommendedName>
</protein>
<sequence>MTAIVYGAWAGFQEFLLAPFGLWSMHKEIVARQTVEHVSSAPLHNQALRRLQLQAATPSRHGEFTSRRHRSPLLTPTATPKMGCTDLGLYSSLEDLKSAPEGATGDRRNPALKSSRSDGIFRLLSYIWFYNMLLVFVMGLTFNALSIIASCSFGLWLSSLWIVSIPCHLVIIVLQNFIFLVMELVNVIYLKVSFRASEPPPRMGAESELEGRALRRQPTTLSGRSPPRERALPPLLLPACQGMRMAIRWPVSRLFTALENR</sequence>
<dbReference type="Pfam" id="PF10269">
    <property type="entry name" value="Tmemb_185A"/>
    <property type="match status" value="1"/>
</dbReference>
<organism evidence="2">
    <name type="scientific">Schistocephalus solidus</name>
    <name type="common">Tapeworm</name>
    <dbReference type="NCBI Taxonomy" id="70667"/>
    <lineage>
        <taxon>Eukaryota</taxon>
        <taxon>Metazoa</taxon>
        <taxon>Spiralia</taxon>
        <taxon>Lophotrochozoa</taxon>
        <taxon>Platyhelminthes</taxon>
        <taxon>Cestoda</taxon>
        <taxon>Eucestoda</taxon>
        <taxon>Diphyllobothriidea</taxon>
        <taxon>Diphyllobothriidae</taxon>
        <taxon>Schistocephalus</taxon>
    </lineage>
</organism>
<proteinExistence type="predicted"/>
<keyword evidence="1" id="KW-0472">Membrane</keyword>
<dbReference type="EMBL" id="GEEE01006921">
    <property type="protein sequence ID" value="JAP56304.1"/>
    <property type="molecule type" value="Transcribed_RNA"/>
</dbReference>
<evidence type="ECO:0000256" key="1">
    <source>
        <dbReference type="SAM" id="Phobius"/>
    </source>
</evidence>
<name>A0A0X3PWZ7_SCHSO</name>